<dbReference type="OMA" id="NQCKKWE"/>
<name>W1PP80_AMBTC</name>
<organism evidence="2 3">
    <name type="scientific">Amborella trichopoda</name>
    <dbReference type="NCBI Taxonomy" id="13333"/>
    <lineage>
        <taxon>Eukaryota</taxon>
        <taxon>Viridiplantae</taxon>
        <taxon>Streptophyta</taxon>
        <taxon>Embryophyta</taxon>
        <taxon>Tracheophyta</taxon>
        <taxon>Spermatophyta</taxon>
        <taxon>Magnoliopsida</taxon>
        <taxon>Amborellales</taxon>
        <taxon>Amborellaceae</taxon>
        <taxon>Amborella</taxon>
    </lineage>
</organism>
<dbReference type="AlphaFoldDB" id="W1PP80"/>
<dbReference type="PANTHER" id="PTHR35689">
    <property type="entry name" value="EARLY ENDOSOME ANTIGEN"/>
    <property type="match status" value="1"/>
</dbReference>
<feature type="coiled-coil region" evidence="1">
    <location>
        <begin position="75"/>
        <end position="172"/>
    </location>
</feature>
<proteinExistence type="predicted"/>
<evidence type="ECO:0000256" key="1">
    <source>
        <dbReference type="SAM" id="Coils"/>
    </source>
</evidence>
<gene>
    <name evidence="2" type="ORF">AMTR_s00029p00179650</name>
</gene>
<sequence>MMELSPEIDNYIKETIAYSLGLPVSSETLAIKLQGSETARKRLQSVVFSLQDLLREKDDKIEHAKAEATMNAQAVRRQIEENQKLVADCMELSNQCARLENECALYYRDREQLVDYSDERIKEAESRAQGAEDQARKLSDQINQLRKLTDDKNRMSSELEFLRRRVHELEGQNRGQGQLERRGENLGCSRFPRLEVENEELKSHIQATSSDNSFEGLLSLEDQILHSVILSVIAKDKEGAGSVVEESATKAHTFLEEYMGEDQHWELFQQWERLKPSTRHVLALVAEVESLRRDKDHLRTNLHKAEEEVSKFYEENKLLDEENKKLLRHSNRERRHASHDGSHLSPHSAKVRRRHLFLLSKIF</sequence>
<evidence type="ECO:0000313" key="3">
    <source>
        <dbReference type="Proteomes" id="UP000017836"/>
    </source>
</evidence>
<dbReference type="EMBL" id="KI392980">
    <property type="protein sequence ID" value="ERN09609.1"/>
    <property type="molecule type" value="Genomic_DNA"/>
</dbReference>
<protein>
    <submittedName>
        <fullName evidence="2">Uncharacterized protein</fullName>
    </submittedName>
</protein>
<dbReference type="STRING" id="13333.W1PP80"/>
<dbReference type="PANTHER" id="PTHR35689:SF1">
    <property type="entry name" value="EARLY ENDOSOME ANTIGEN"/>
    <property type="match status" value="1"/>
</dbReference>
<evidence type="ECO:0000313" key="2">
    <source>
        <dbReference type="EMBL" id="ERN09609.1"/>
    </source>
</evidence>
<feature type="coiled-coil region" evidence="1">
    <location>
        <begin position="288"/>
        <end position="322"/>
    </location>
</feature>
<dbReference type="HOGENOM" id="CLU_072916_1_0_1"/>
<dbReference type="Proteomes" id="UP000017836">
    <property type="component" value="Unassembled WGS sequence"/>
</dbReference>
<dbReference type="eggNOG" id="ENOG502QQEN">
    <property type="taxonomic scope" value="Eukaryota"/>
</dbReference>
<keyword evidence="1" id="KW-0175">Coiled coil</keyword>
<dbReference type="Gramene" id="ERN09609">
    <property type="protein sequence ID" value="ERN09609"/>
    <property type="gene ID" value="AMTR_s00029p00179650"/>
</dbReference>
<keyword evidence="3" id="KW-1185">Reference proteome</keyword>
<accession>W1PP80</accession>
<reference evidence="3" key="1">
    <citation type="journal article" date="2013" name="Science">
        <title>The Amborella genome and the evolution of flowering plants.</title>
        <authorList>
            <consortium name="Amborella Genome Project"/>
        </authorList>
    </citation>
    <scope>NUCLEOTIDE SEQUENCE [LARGE SCALE GENOMIC DNA]</scope>
</reference>